<gene>
    <name evidence="3" type="ORF">F2Z09_18610</name>
    <name evidence="2" type="ORF">F2Z22_19435</name>
</gene>
<comment type="caution">
    <text evidence="2">The sequence shown here is derived from an EMBL/GenBank/DDBJ whole genome shotgun (WGS) entry which is preliminary data.</text>
</comment>
<sequence>MTLQQAENSALLDAKIENILVSFIILLQLLSLYSYLPLPQPDIKDKKHFLNNEKTLVNIISKHYLYRANLFLTRENTMKKLLLISLFLGSCATLPAQKTSKIPTVYKPVRTEMY</sequence>
<keyword evidence="1" id="KW-1133">Transmembrane helix</keyword>
<organism evidence="2 4">
    <name type="scientific">Bacteroides finegoldii</name>
    <dbReference type="NCBI Taxonomy" id="338188"/>
    <lineage>
        <taxon>Bacteria</taxon>
        <taxon>Pseudomonadati</taxon>
        <taxon>Bacteroidota</taxon>
        <taxon>Bacteroidia</taxon>
        <taxon>Bacteroidales</taxon>
        <taxon>Bacteroidaceae</taxon>
        <taxon>Bacteroides</taxon>
    </lineage>
</organism>
<name>A0A7J4YJC2_9BACE</name>
<keyword evidence="1" id="KW-0472">Membrane</keyword>
<feature type="transmembrane region" description="Helical" evidence="1">
    <location>
        <begin position="19"/>
        <end position="38"/>
    </location>
</feature>
<dbReference type="EMBL" id="VWAG01000050">
    <property type="protein sequence ID" value="KAA5253147.1"/>
    <property type="molecule type" value="Genomic_DNA"/>
</dbReference>
<proteinExistence type="predicted"/>
<dbReference type="EMBL" id="VWAK01000048">
    <property type="protein sequence ID" value="KAA5227431.1"/>
    <property type="molecule type" value="Genomic_DNA"/>
</dbReference>
<evidence type="ECO:0000256" key="1">
    <source>
        <dbReference type="SAM" id="Phobius"/>
    </source>
</evidence>
<keyword evidence="1" id="KW-0812">Transmembrane</keyword>
<evidence type="ECO:0000313" key="2">
    <source>
        <dbReference type="EMBL" id="KAA5227431.1"/>
    </source>
</evidence>
<protein>
    <submittedName>
        <fullName evidence="2">Uncharacterized protein</fullName>
    </submittedName>
</protein>
<evidence type="ECO:0000313" key="3">
    <source>
        <dbReference type="EMBL" id="KAA5253147.1"/>
    </source>
</evidence>
<evidence type="ECO:0000313" key="4">
    <source>
        <dbReference type="Proteomes" id="UP000421791"/>
    </source>
</evidence>
<accession>A0A7J4YJC2</accession>
<evidence type="ECO:0000313" key="5">
    <source>
        <dbReference type="Proteomes" id="UP000440198"/>
    </source>
</evidence>
<reference evidence="4 5" key="1">
    <citation type="journal article" date="2019" name="Nat. Med.">
        <title>A library of human gut bacterial isolates paired with longitudinal multiomics data enables mechanistic microbiome research.</title>
        <authorList>
            <person name="Poyet M."/>
            <person name="Groussin M."/>
            <person name="Gibbons S.M."/>
            <person name="Avila-Pacheco J."/>
            <person name="Jiang X."/>
            <person name="Kearney S.M."/>
            <person name="Perrotta A.R."/>
            <person name="Berdy B."/>
            <person name="Zhao S."/>
            <person name="Lieberman T.D."/>
            <person name="Swanson P.K."/>
            <person name="Smith M."/>
            <person name="Roesemann S."/>
            <person name="Alexander J.E."/>
            <person name="Rich S.A."/>
            <person name="Livny J."/>
            <person name="Vlamakis H."/>
            <person name="Clish C."/>
            <person name="Bullock K."/>
            <person name="Deik A."/>
            <person name="Scott J."/>
            <person name="Pierce K.A."/>
            <person name="Xavier R.J."/>
            <person name="Alm E.J."/>
        </authorList>
    </citation>
    <scope>NUCLEOTIDE SEQUENCE [LARGE SCALE GENOMIC DNA]</scope>
    <source>
        <strain evidence="3 5">BIOML-A2</strain>
        <strain evidence="2 4">BIOML-A6</strain>
    </source>
</reference>
<dbReference type="Proteomes" id="UP000421791">
    <property type="component" value="Unassembled WGS sequence"/>
</dbReference>
<dbReference type="RefSeq" id="WP_007757973.1">
    <property type="nucleotide sequence ID" value="NZ_JADOZO010000052.1"/>
</dbReference>
<dbReference type="Proteomes" id="UP000440198">
    <property type="component" value="Unassembled WGS sequence"/>
</dbReference>
<keyword evidence="5" id="KW-1185">Reference proteome</keyword>
<dbReference type="AlphaFoldDB" id="A0A7J4YJC2"/>